<protein>
    <recommendedName>
        <fullName evidence="1">Phosphatidylinositol transfer protein N-terminal domain-containing protein</fullName>
    </recommendedName>
</protein>
<dbReference type="FunFam" id="3.30.530.20:FF:000028">
    <property type="entry name" value="Phosphatidylinositol transfer protein 5"/>
    <property type="match status" value="1"/>
</dbReference>
<comment type="caution">
    <text evidence="2">The sequence shown here is derived from an EMBL/GenBank/DDBJ whole genome shotgun (WGS) entry which is preliminary data.</text>
</comment>
<dbReference type="PANTHER" id="PTHR10658">
    <property type="entry name" value="PHOSPHATIDYLINOSITOL TRANSFER PROTEIN"/>
    <property type="match status" value="1"/>
</dbReference>
<proteinExistence type="predicted"/>
<dbReference type="PANTHER" id="PTHR10658:SF11">
    <property type="entry name" value="VIBRATOR, ISOFORM B"/>
    <property type="match status" value="1"/>
</dbReference>
<dbReference type="GO" id="GO:0071944">
    <property type="term" value="C:cell periphery"/>
    <property type="evidence" value="ECO:0007669"/>
    <property type="project" value="UniProtKB-ARBA"/>
</dbReference>
<dbReference type="GO" id="GO:0005737">
    <property type="term" value="C:cytoplasm"/>
    <property type="evidence" value="ECO:0007669"/>
    <property type="project" value="UniProtKB-ARBA"/>
</dbReference>
<dbReference type="Pfam" id="PF02121">
    <property type="entry name" value="IP_trans"/>
    <property type="match status" value="1"/>
</dbReference>
<dbReference type="SUPFAM" id="SSF55961">
    <property type="entry name" value="Bet v1-like"/>
    <property type="match status" value="1"/>
</dbReference>
<dbReference type="EMBL" id="LVLJ01000253">
    <property type="protein sequence ID" value="OAE35169.1"/>
    <property type="molecule type" value="Genomic_DNA"/>
</dbReference>
<dbReference type="PRINTS" id="PR00391">
    <property type="entry name" value="PITRANSFER"/>
</dbReference>
<dbReference type="Gene3D" id="3.30.530.20">
    <property type="match status" value="1"/>
</dbReference>
<organism evidence="2 3">
    <name type="scientific">Marchantia polymorpha subsp. ruderalis</name>
    <dbReference type="NCBI Taxonomy" id="1480154"/>
    <lineage>
        <taxon>Eukaryota</taxon>
        <taxon>Viridiplantae</taxon>
        <taxon>Streptophyta</taxon>
        <taxon>Embryophyta</taxon>
        <taxon>Marchantiophyta</taxon>
        <taxon>Marchantiopsida</taxon>
        <taxon>Marchantiidae</taxon>
        <taxon>Marchantiales</taxon>
        <taxon>Marchantiaceae</taxon>
        <taxon>Marchantia</taxon>
    </lineage>
</organism>
<dbReference type="Proteomes" id="UP000077202">
    <property type="component" value="Unassembled WGS sequence"/>
</dbReference>
<dbReference type="AlphaFoldDB" id="A0A176WPZ6"/>
<feature type="domain" description="Phosphatidylinositol transfer protein N-terminal" evidence="1">
    <location>
        <begin position="1"/>
        <end position="238"/>
    </location>
</feature>
<dbReference type="InterPro" id="IPR001666">
    <property type="entry name" value="PI_transfer"/>
</dbReference>
<dbReference type="InterPro" id="IPR023393">
    <property type="entry name" value="START-like_dom_sf"/>
</dbReference>
<accession>A0A176WPZ6</accession>
<evidence type="ECO:0000313" key="3">
    <source>
        <dbReference type="Proteomes" id="UP000077202"/>
    </source>
</evidence>
<dbReference type="GO" id="GO:0008526">
    <property type="term" value="F:phosphatidylinositol transfer activity"/>
    <property type="evidence" value="ECO:0007669"/>
    <property type="project" value="UniProtKB-ARBA"/>
</dbReference>
<evidence type="ECO:0000259" key="1">
    <source>
        <dbReference type="Pfam" id="PF02121"/>
    </source>
</evidence>
<sequence length="386" mass="43007">MPLSLEEYRIAQMYMVTKMQEQQTSGTEGVEILVNEPFENEEFGKGQYTSKIYHLQSKAPSWLTAIAPTNSLIIEEEAWNAYPKCKTVLKCPYFARFKLTIETIHVADSGQSQNVHNLSSDALNSRKVETVDIASNVRDYWSYVIGGPAIDLETFQSRKTGRGLLLPGWQSRANPVMTAYKLVTVDAPYWGFGYRLEQLLLGGERALFVESHKRCFSWIDEWYGLTFEDVRLMELQMDQALNMTMHQQHGVPQVAGLLPDVKGNGLNTSTGTGNSNGLLTPQVDEREQQIDLQKNCSQGKIDTLLPKVPCFINETITNVTSVPLSSAESANSGTKSRTGVESIGTRDAGLLPTTEIELADRKADLVHTDCTSQPGEFRDSELARVI</sequence>
<evidence type="ECO:0000313" key="2">
    <source>
        <dbReference type="EMBL" id="OAE35169.1"/>
    </source>
</evidence>
<name>A0A176WPZ6_MARPO</name>
<gene>
    <name evidence="2" type="ORF">AXG93_4461s1500</name>
</gene>
<keyword evidence="3" id="KW-1185">Reference proteome</keyword>
<dbReference type="InterPro" id="IPR055261">
    <property type="entry name" value="PI_transfer_N"/>
</dbReference>
<reference evidence="2" key="1">
    <citation type="submission" date="2016-03" db="EMBL/GenBank/DDBJ databases">
        <title>Mechanisms controlling the formation of the plant cell surface in tip-growing cells are functionally conserved among land plants.</title>
        <authorList>
            <person name="Honkanen S."/>
            <person name="Jones V.A."/>
            <person name="Morieri G."/>
            <person name="Champion C."/>
            <person name="Hetherington A.J."/>
            <person name="Kelly S."/>
            <person name="Saint-Marcoux D."/>
            <person name="Proust H."/>
            <person name="Prescott H."/>
            <person name="Dolan L."/>
        </authorList>
    </citation>
    <scope>NUCLEOTIDE SEQUENCE [LARGE SCALE GENOMIC DNA]</scope>
    <source>
        <tissue evidence="2">Whole gametophyte</tissue>
    </source>
</reference>